<organism evidence="1">
    <name type="scientific">marine sediment metagenome</name>
    <dbReference type="NCBI Taxonomy" id="412755"/>
    <lineage>
        <taxon>unclassified sequences</taxon>
        <taxon>metagenomes</taxon>
        <taxon>ecological metagenomes</taxon>
    </lineage>
</organism>
<comment type="caution">
    <text evidence="1">The sequence shown here is derived from an EMBL/GenBank/DDBJ whole genome shotgun (WGS) entry which is preliminary data.</text>
</comment>
<evidence type="ECO:0000313" key="1">
    <source>
        <dbReference type="EMBL" id="GAG52466.1"/>
    </source>
</evidence>
<dbReference type="Gene3D" id="3.40.190.10">
    <property type="entry name" value="Periplasmic binding protein-like II"/>
    <property type="match status" value="1"/>
</dbReference>
<dbReference type="AlphaFoldDB" id="X0ZWQ7"/>
<protein>
    <submittedName>
        <fullName evidence="1">Uncharacterized protein</fullName>
    </submittedName>
</protein>
<reference evidence="1" key="1">
    <citation type="journal article" date="2014" name="Front. Microbiol.">
        <title>High frequency of phylogenetically diverse reductive dehalogenase-homologous genes in deep subseafloor sedimentary metagenomes.</title>
        <authorList>
            <person name="Kawai M."/>
            <person name="Futagami T."/>
            <person name="Toyoda A."/>
            <person name="Takaki Y."/>
            <person name="Nishi S."/>
            <person name="Hori S."/>
            <person name="Arai W."/>
            <person name="Tsubouchi T."/>
            <person name="Morono Y."/>
            <person name="Uchiyama I."/>
            <person name="Ito T."/>
            <person name="Fujiyama A."/>
            <person name="Inagaki F."/>
            <person name="Takami H."/>
        </authorList>
    </citation>
    <scope>NUCLEOTIDE SEQUENCE</scope>
    <source>
        <strain evidence="1">Expedition CK06-06</strain>
    </source>
</reference>
<dbReference type="SUPFAM" id="SSF53850">
    <property type="entry name" value="Periplasmic binding protein-like II"/>
    <property type="match status" value="1"/>
</dbReference>
<accession>X0ZWQ7</accession>
<dbReference type="EMBL" id="BARS01052254">
    <property type="protein sequence ID" value="GAG52466.1"/>
    <property type="molecule type" value="Genomic_DNA"/>
</dbReference>
<gene>
    <name evidence="1" type="ORF">S01H1_77716</name>
</gene>
<sequence length="77" mass="8920">MKKIFQILVITVLLFALLSGIGASEETVELVLWHQESPPRRVEAFQKIIDRFNTEHPEIQVKQAPQSWGEIYPKLYA</sequence>
<feature type="non-terminal residue" evidence="1">
    <location>
        <position position="77"/>
    </location>
</feature>
<proteinExistence type="predicted"/>
<name>X0ZWQ7_9ZZZZ</name>